<dbReference type="PRINTS" id="PR00139">
    <property type="entry name" value="ASNGLNASE"/>
</dbReference>
<reference evidence="12" key="1">
    <citation type="submission" date="2020-10" db="EMBL/GenBank/DDBJ databases">
        <authorList>
            <person name="Gilroy R."/>
        </authorList>
    </citation>
    <scope>NUCLEOTIDE SEQUENCE</scope>
    <source>
        <strain evidence="12">CHK191-8634</strain>
    </source>
</reference>
<dbReference type="InterPro" id="IPR027474">
    <property type="entry name" value="L-asparaginase_N"/>
</dbReference>
<dbReference type="InterPro" id="IPR037152">
    <property type="entry name" value="L-asparaginase_N_sf"/>
</dbReference>
<dbReference type="EMBL" id="DVMR01000047">
    <property type="protein sequence ID" value="HIU43831.1"/>
    <property type="molecule type" value="Genomic_DNA"/>
</dbReference>
<evidence type="ECO:0000256" key="8">
    <source>
        <dbReference type="PROSITE-ProRule" id="PRU10100"/>
    </source>
</evidence>
<dbReference type="Gene3D" id="3.40.50.1170">
    <property type="entry name" value="L-asparaginase, N-terminal domain"/>
    <property type="match status" value="1"/>
</dbReference>
<evidence type="ECO:0000313" key="12">
    <source>
        <dbReference type="EMBL" id="HIU43831.1"/>
    </source>
</evidence>
<comment type="catalytic activity">
    <reaction evidence="4">
        <text>L-asparagine + H2O = L-aspartate + NH4(+)</text>
        <dbReference type="Rhea" id="RHEA:21016"/>
        <dbReference type="ChEBI" id="CHEBI:15377"/>
        <dbReference type="ChEBI" id="CHEBI:28938"/>
        <dbReference type="ChEBI" id="CHEBI:29991"/>
        <dbReference type="ChEBI" id="CHEBI:58048"/>
        <dbReference type="EC" id="3.5.1.1"/>
    </reaction>
</comment>
<feature type="binding site" evidence="6">
    <location>
        <position position="64"/>
    </location>
    <ligand>
        <name>substrate</name>
    </ligand>
</feature>
<dbReference type="GO" id="GO:0006528">
    <property type="term" value="P:asparagine metabolic process"/>
    <property type="evidence" value="ECO:0007669"/>
    <property type="project" value="InterPro"/>
</dbReference>
<dbReference type="GO" id="GO:0004067">
    <property type="term" value="F:asparaginase activity"/>
    <property type="evidence" value="ECO:0007669"/>
    <property type="project" value="UniProtKB-UniRule"/>
</dbReference>
<name>A0A9D1IW35_9CLOT</name>
<dbReference type="SUPFAM" id="SSF53774">
    <property type="entry name" value="Glutaminase/Asparaginase"/>
    <property type="match status" value="1"/>
</dbReference>
<dbReference type="EC" id="3.5.1.1" evidence="2"/>
<proteinExistence type="inferred from homology"/>
<dbReference type="InterPro" id="IPR040919">
    <property type="entry name" value="Asparaginase_C"/>
</dbReference>
<dbReference type="InterPro" id="IPR004550">
    <property type="entry name" value="AsnASE_II"/>
</dbReference>
<evidence type="ECO:0000259" key="10">
    <source>
        <dbReference type="Pfam" id="PF00710"/>
    </source>
</evidence>
<feature type="active site" evidence="7">
    <location>
        <position position="17"/>
    </location>
</feature>
<dbReference type="PROSITE" id="PS00144">
    <property type="entry name" value="ASN_GLN_ASE_1"/>
    <property type="match status" value="1"/>
</dbReference>
<dbReference type="Gene3D" id="3.40.50.40">
    <property type="match status" value="1"/>
</dbReference>
<dbReference type="PIRSF" id="PIRSF500176">
    <property type="entry name" value="L_ASNase"/>
    <property type="match status" value="1"/>
</dbReference>
<evidence type="ECO:0000256" key="4">
    <source>
        <dbReference type="ARBA" id="ARBA00049366"/>
    </source>
</evidence>
<dbReference type="SFLD" id="SFLDS00057">
    <property type="entry name" value="Glutaminase/Asparaginase"/>
    <property type="match status" value="1"/>
</dbReference>
<evidence type="ECO:0000256" key="3">
    <source>
        <dbReference type="ARBA" id="ARBA00022801"/>
    </source>
</evidence>
<dbReference type="InterPro" id="IPR006034">
    <property type="entry name" value="Asparaginase/glutaminase-like"/>
</dbReference>
<evidence type="ECO:0000256" key="2">
    <source>
        <dbReference type="ARBA" id="ARBA00012920"/>
    </source>
</evidence>
<dbReference type="PANTHER" id="PTHR11707:SF28">
    <property type="entry name" value="60 KDA LYSOPHOSPHOLIPASE"/>
    <property type="match status" value="1"/>
</dbReference>
<feature type="domain" description="Asparaginase/glutaminase C-terminal" evidence="11">
    <location>
        <begin position="221"/>
        <end position="327"/>
    </location>
</feature>
<feature type="active site" evidence="8">
    <location>
        <position position="97"/>
    </location>
</feature>
<dbReference type="PIRSF" id="PIRSF001220">
    <property type="entry name" value="L-ASNase_gatD"/>
    <property type="match status" value="1"/>
</dbReference>
<dbReference type="InterPro" id="IPR020827">
    <property type="entry name" value="Asparaginase/glutaminase_AS1"/>
</dbReference>
<dbReference type="Pfam" id="PF17763">
    <property type="entry name" value="Asparaginase_C"/>
    <property type="match status" value="1"/>
</dbReference>
<dbReference type="AlphaFoldDB" id="A0A9D1IW35"/>
<dbReference type="InterPro" id="IPR027475">
    <property type="entry name" value="Asparaginase/glutaminase_AS2"/>
</dbReference>
<accession>A0A9D1IW35</accession>
<dbReference type="Proteomes" id="UP000824073">
    <property type="component" value="Unassembled WGS sequence"/>
</dbReference>
<reference evidence="12" key="2">
    <citation type="journal article" date="2021" name="PeerJ">
        <title>Extensive microbial diversity within the chicken gut microbiome revealed by metagenomics and culture.</title>
        <authorList>
            <person name="Gilroy R."/>
            <person name="Ravi A."/>
            <person name="Getino M."/>
            <person name="Pursley I."/>
            <person name="Horton D.L."/>
            <person name="Alikhan N.F."/>
            <person name="Baker D."/>
            <person name="Gharbi K."/>
            <person name="Hall N."/>
            <person name="Watson M."/>
            <person name="Adriaenssens E.M."/>
            <person name="Foster-Nyarko E."/>
            <person name="Jarju S."/>
            <person name="Secka A."/>
            <person name="Antonio M."/>
            <person name="Oren A."/>
            <person name="Chaudhuri R.R."/>
            <person name="La Ragione R."/>
            <person name="Hildebrand F."/>
            <person name="Pallen M.J."/>
        </authorList>
    </citation>
    <scope>NUCLEOTIDE SEQUENCE</scope>
    <source>
        <strain evidence="12">CHK191-8634</strain>
    </source>
</reference>
<evidence type="ECO:0000256" key="5">
    <source>
        <dbReference type="PIRSR" id="PIRSR001220-1"/>
    </source>
</evidence>
<evidence type="ECO:0000256" key="9">
    <source>
        <dbReference type="RuleBase" id="RU004456"/>
    </source>
</evidence>
<organism evidence="12 13">
    <name type="scientific">Candidatus Ventrousia excrementavium</name>
    <dbReference type="NCBI Taxonomy" id="2840961"/>
    <lineage>
        <taxon>Bacteria</taxon>
        <taxon>Bacillati</taxon>
        <taxon>Bacillota</taxon>
        <taxon>Clostridia</taxon>
        <taxon>Eubacteriales</taxon>
        <taxon>Clostridiaceae</taxon>
        <taxon>Clostridiaceae incertae sedis</taxon>
        <taxon>Candidatus Ventrousia</taxon>
    </lineage>
</organism>
<evidence type="ECO:0000256" key="1">
    <source>
        <dbReference type="ARBA" id="ARBA00010518"/>
    </source>
</evidence>
<evidence type="ECO:0000256" key="6">
    <source>
        <dbReference type="PIRSR" id="PIRSR001220-2"/>
    </source>
</evidence>
<keyword evidence="3" id="KW-0378">Hydrolase</keyword>
<evidence type="ECO:0000259" key="11">
    <source>
        <dbReference type="Pfam" id="PF17763"/>
    </source>
</evidence>
<evidence type="ECO:0000256" key="7">
    <source>
        <dbReference type="PROSITE-ProRule" id="PRU10099"/>
    </source>
</evidence>
<feature type="binding site" evidence="6">
    <location>
        <begin position="97"/>
        <end position="98"/>
    </location>
    <ligand>
        <name>substrate</name>
    </ligand>
</feature>
<dbReference type="PROSITE" id="PS00917">
    <property type="entry name" value="ASN_GLN_ASE_2"/>
    <property type="match status" value="1"/>
</dbReference>
<dbReference type="InterPro" id="IPR027473">
    <property type="entry name" value="L-asparaginase_C"/>
</dbReference>
<dbReference type="NCBIfam" id="TIGR00520">
    <property type="entry name" value="asnASE_II"/>
    <property type="match status" value="1"/>
</dbReference>
<feature type="active site" description="O-isoaspartyl threonine intermediate" evidence="5">
    <location>
        <position position="17"/>
    </location>
</feature>
<dbReference type="PROSITE" id="PS51732">
    <property type="entry name" value="ASN_GLN_ASE_3"/>
    <property type="match status" value="1"/>
</dbReference>
<comment type="caution">
    <text evidence="12">The sequence shown here is derived from an EMBL/GenBank/DDBJ whole genome shotgun (WGS) entry which is preliminary data.</text>
</comment>
<sequence length="334" mass="35708">MSQQHLPHVHVIATGGTIASRPVSPTQTTGYSQVALTADDLVAGIPGIETRVRLTTEQLLATASSALEDADLLRLSQRVADVLDDETVDGVVITHGTDTMEESAFFLNLTVHSEKPVILTGSMRPSTVLSGDGPLNLMNAILAAAEPQSRGMGVMVCMNDHLLAARDVMKTSTYKVETFQCLEGGCLGTVMGGVVRYQYAPLRPHTVRSEFDARELTALPRVEVVYTHIGCGTQMFRAALESGCPGIVVAGSGNGSIPPAIHEMYRAWPGQKPAFVRASRVPGGFVGDYSGERDARNGTVPSCGFSPQKSRLLLQLALTVSSERDYLCGVFARY</sequence>
<dbReference type="PANTHER" id="PTHR11707">
    <property type="entry name" value="L-ASPARAGINASE"/>
    <property type="match status" value="1"/>
</dbReference>
<dbReference type="FunFam" id="3.40.50.1170:FF:000001">
    <property type="entry name" value="L-asparaginase 2"/>
    <property type="match status" value="1"/>
</dbReference>
<dbReference type="CDD" id="cd08964">
    <property type="entry name" value="L-asparaginase_II"/>
    <property type="match status" value="1"/>
</dbReference>
<dbReference type="SMART" id="SM00870">
    <property type="entry name" value="Asparaginase"/>
    <property type="match status" value="1"/>
</dbReference>
<dbReference type="InterPro" id="IPR036152">
    <property type="entry name" value="Asp/glu_Ase-like_sf"/>
</dbReference>
<feature type="domain" description="L-asparaginase N-terminal" evidence="10">
    <location>
        <begin position="8"/>
        <end position="201"/>
    </location>
</feature>
<protein>
    <recommendedName>
        <fullName evidence="2">asparaginase</fullName>
        <ecNumber evidence="2">3.5.1.1</ecNumber>
    </recommendedName>
</protein>
<evidence type="ECO:0000313" key="13">
    <source>
        <dbReference type="Proteomes" id="UP000824073"/>
    </source>
</evidence>
<comment type="similarity">
    <text evidence="1 9">Belongs to the asparaginase 1 family.</text>
</comment>
<dbReference type="Pfam" id="PF00710">
    <property type="entry name" value="Asparaginase"/>
    <property type="match status" value="1"/>
</dbReference>
<gene>
    <name evidence="12" type="ORF">IAB67_05980</name>
</gene>